<sequence length="63" mass="7357">MDRTTTNFNRYDYSELRKLFTIKELCSITGLGYYVIKKMVDGAQVNLSNEKIAETILEKLFTK</sequence>
<dbReference type="AlphaFoldDB" id="A0A6H1Z7Z4"/>
<evidence type="ECO:0000313" key="3">
    <source>
        <dbReference type="EMBL" id="QJB05024.1"/>
    </source>
</evidence>
<dbReference type="EMBL" id="MT143893">
    <property type="protein sequence ID" value="QJB05024.1"/>
    <property type="molecule type" value="Genomic_DNA"/>
</dbReference>
<reference evidence="1" key="1">
    <citation type="submission" date="2020-03" db="EMBL/GenBank/DDBJ databases">
        <title>The deep terrestrial virosphere.</title>
        <authorList>
            <person name="Holmfeldt K."/>
            <person name="Nilsson E."/>
            <person name="Simone D."/>
            <person name="Lopez-Fernandez M."/>
            <person name="Wu X."/>
            <person name="de Brujin I."/>
            <person name="Lundin D."/>
            <person name="Andersson A."/>
            <person name="Bertilsson S."/>
            <person name="Dopson M."/>
        </authorList>
    </citation>
    <scope>NUCLEOTIDE SEQUENCE</scope>
    <source>
        <strain evidence="1">MM171A00247</strain>
        <strain evidence="3">MM171B00144</strain>
        <strain evidence="2">TM448A04534</strain>
    </source>
</reference>
<dbReference type="EMBL" id="MT143700">
    <property type="protein sequence ID" value="QJA43320.1"/>
    <property type="molecule type" value="Genomic_DNA"/>
</dbReference>
<dbReference type="EMBL" id="MT144489">
    <property type="protein sequence ID" value="QJA54244.1"/>
    <property type="molecule type" value="Genomic_DNA"/>
</dbReference>
<evidence type="ECO:0000313" key="1">
    <source>
        <dbReference type="EMBL" id="QJA43320.1"/>
    </source>
</evidence>
<gene>
    <name evidence="1" type="ORF">MM171A00247_0034</name>
    <name evidence="3" type="ORF">MM171B00144_0063</name>
    <name evidence="2" type="ORF">TM448A04534_0009</name>
</gene>
<name>A0A6H1Z7Z4_9ZZZZ</name>
<accession>A0A6H1Z7Z4</accession>
<proteinExistence type="predicted"/>
<organism evidence="1">
    <name type="scientific">viral metagenome</name>
    <dbReference type="NCBI Taxonomy" id="1070528"/>
    <lineage>
        <taxon>unclassified sequences</taxon>
        <taxon>metagenomes</taxon>
        <taxon>organismal metagenomes</taxon>
    </lineage>
</organism>
<evidence type="ECO:0000313" key="2">
    <source>
        <dbReference type="EMBL" id="QJA54244.1"/>
    </source>
</evidence>
<protein>
    <submittedName>
        <fullName evidence="1">Uncharacterized protein</fullName>
    </submittedName>
</protein>